<keyword evidence="4" id="KW-1185">Reference proteome</keyword>
<evidence type="ECO:0000256" key="2">
    <source>
        <dbReference type="SAM" id="Phobius"/>
    </source>
</evidence>
<organism evidence="4 5">
    <name type="scientific">Xenopus laevis</name>
    <name type="common">African clawed frog</name>
    <dbReference type="NCBI Taxonomy" id="8355"/>
    <lineage>
        <taxon>Eukaryota</taxon>
        <taxon>Metazoa</taxon>
        <taxon>Chordata</taxon>
        <taxon>Craniata</taxon>
        <taxon>Vertebrata</taxon>
        <taxon>Euteleostomi</taxon>
        <taxon>Amphibia</taxon>
        <taxon>Batrachia</taxon>
        <taxon>Anura</taxon>
        <taxon>Pipoidea</taxon>
        <taxon>Pipidae</taxon>
        <taxon>Xenopodinae</taxon>
        <taxon>Xenopus</taxon>
        <taxon>Xenopus</taxon>
    </lineage>
</organism>
<feature type="signal peptide" evidence="3">
    <location>
        <begin position="1"/>
        <end position="23"/>
    </location>
</feature>
<sequence length="438" mass="49734">MKLNHFMWIIIFGLFYLICTSKSEDTQDYKVNDQDAYIYQDANEDDKEAYIDYPESEKTMETIQPIIPPIIQPTSARNEIENSQQLDIPLLVTGIILVIPVFGAIAWLVYKTIIKRKQRVNDVENPLETAQPKKQSFFRRLYKKIKDKITKKKPVTDVENPPEIASSKQKSIAVKSSVRSVRKKIKQKKKKPVNKAERLPAAAAESPDSIEKSGKTETVTAPRTESLPSPGSEASLPLNALFLEQLKASFKKPSENRKRKKVLRTMMIEEIISDDEDTAQYSEAVLQQLNKLCNESPTAHDPKVEVQIQQLDPTEDISGYEADDLPLQRELENIPLLQQSAEPESEVQILQIETTIDMCSDEEGKIPSQAVLETVPFLQQLSEHETEEQQAEDTCVVKEGEPQLQEELFFYFLLSCADALLKYSSKLAAFVQKSSEPQ</sequence>
<accession>A0A8J1KP22</accession>
<evidence type="ECO:0000256" key="3">
    <source>
        <dbReference type="SAM" id="SignalP"/>
    </source>
</evidence>
<feature type="chain" id="PRO_5035157682" evidence="3">
    <location>
        <begin position="24"/>
        <end position="438"/>
    </location>
</feature>
<feature type="region of interest" description="Disordered" evidence="1">
    <location>
        <begin position="152"/>
        <end position="234"/>
    </location>
</feature>
<name>A0A8J1KP22_XENLA</name>
<feature type="compositionally biased region" description="Polar residues" evidence="1">
    <location>
        <begin position="216"/>
        <end position="229"/>
    </location>
</feature>
<dbReference type="OrthoDB" id="9919385at2759"/>
<dbReference type="GeneID" id="121393755"/>
<dbReference type="Proteomes" id="UP000186698">
    <property type="component" value="Chromosome 5L"/>
</dbReference>
<keyword evidence="2" id="KW-1133">Transmembrane helix</keyword>
<dbReference type="RefSeq" id="XP_041419065.1">
    <property type="nucleotide sequence ID" value="XM_041563131.1"/>
</dbReference>
<evidence type="ECO:0000313" key="4">
    <source>
        <dbReference type="Proteomes" id="UP000186698"/>
    </source>
</evidence>
<evidence type="ECO:0000313" key="5">
    <source>
        <dbReference type="RefSeq" id="XP_041419065.1"/>
    </source>
</evidence>
<dbReference type="KEGG" id="xla:121393755"/>
<evidence type="ECO:0000256" key="1">
    <source>
        <dbReference type="SAM" id="MobiDB-lite"/>
    </source>
</evidence>
<proteinExistence type="predicted"/>
<feature type="transmembrane region" description="Helical" evidence="2">
    <location>
        <begin position="88"/>
        <end position="110"/>
    </location>
</feature>
<protein>
    <submittedName>
        <fullName evidence="5">Uncharacterized protein LOC121393755</fullName>
    </submittedName>
</protein>
<keyword evidence="3" id="KW-0732">Signal</keyword>
<keyword evidence="2" id="KW-0472">Membrane</keyword>
<feature type="compositionally biased region" description="Basic residues" evidence="1">
    <location>
        <begin position="180"/>
        <end position="193"/>
    </location>
</feature>
<dbReference type="AlphaFoldDB" id="A0A8J1KP22"/>
<keyword evidence="2" id="KW-0812">Transmembrane</keyword>
<feature type="compositionally biased region" description="Low complexity" evidence="1">
    <location>
        <begin position="170"/>
        <end position="179"/>
    </location>
</feature>
<gene>
    <name evidence="5" type="primary">LOC121393755</name>
</gene>
<reference evidence="5" key="1">
    <citation type="submission" date="2025-08" db="UniProtKB">
        <authorList>
            <consortium name="RefSeq"/>
        </authorList>
    </citation>
    <scope>IDENTIFICATION</scope>
    <source>
        <strain evidence="5">J_2021</strain>
        <tissue evidence="5">Erythrocytes</tissue>
    </source>
</reference>